<feature type="compositionally biased region" description="Low complexity" evidence="2">
    <location>
        <begin position="57"/>
        <end position="74"/>
    </location>
</feature>
<dbReference type="Pfam" id="PF13511">
    <property type="entry name" value="DUF4124"/>
    <property type="match status" value="1"/>
</dbReference>
<evidence type="ECO:0000313" key="5">
    <source>
        <dbReference type="EMBL" id="MQY52209.1"/>
    </source>
</evidence>
<protein>
    <submittedName>
        <fullName evidence="5">DUF4124 domain-containing protein</fullName>
    </submittedName>
</protein>
<keyword evidence="3" id="KW-0732">Signal</keyword>
<feature type="compositionally biased region" description="Basic and acidic residues" evidence="2">
    <location>
        <begin position="80"/>
        <end position="90"/>
    </location>
</feature>
<dbReference type="AlphaFoldDB" id="A0A6L5JYA6"/>
<name>A0A6L5JYA6_RHOTE</name>
<proteinExistence type="predicted"/>
<dbReference type="Proteomes" id="UP000480275">
    <property type="component" value="Unassembled WGS sequence"/>
</dbReference>
<feature type="domain" description="DUF4124" evidence="4">
    <location>
        <begin position="11"/>
        <end position="63"/>
    </location>
</feature>
<feature type="coiled-coil region" evidence="1">
    <location>
        <begin position="127"/>
        <end position="154"/>
    </location>
</feature>
<comment type="caution">
    <text evidence="5">The sequence shown here is derived from an EMBL/GenBank/DDBJ whole genome shotgun (WGS) entry which is preliminary data.</text>
</comment>
<dbReference type="EMBL" id="WIXJ01000007">
    <property type="protein sequence ID" value="MQY52209.1"/>
    <property type="molecule type" value="Genomic_DNA"/>
</dbReference>
<organism evidence="5 6">
    <name type="scientific">Rhodocyclus tenuis</name>
    <name type="common">Rhodospirillum tenue</name>
    <dbReference type="NCBI Taxonomy" id="1066"/>
    <lineage>
        <taxon>Bacteria</taxon>
        <taxon>Pseudomonadati</taxon>
        <taxon>Pseudomonadota</taxon>
        <taxon>Betaproteobacteria</taxon>
        <taxon>Rhodocyclales</taxon>
        <taxon>Rhodocyclaceae</taxon>
        <taxon>Rhodocyclus</taxon>
    </lineage>
</organism>
<dbReference type="InterPro" id="IPR025392">
    <property type="entry name" value="DUF4124"/>
</dbReference>
<gene>
    <name evidence="5" type="ORF">GHK24_10525</name>
</gene>
<accession>A0A6L5JYA6</accession>
<evidence type="ECO:0000313" key="6">
    <source>
        <dbReference type="Proteomes" id="UP000480275"/>
    </source>
</evidence>
<keyword evidence="1" id="KW-0175">Coiled coil</keyword>
<evidence type="ECO:0000256" key="2">
    <source>
        <dbReference type="SAM" id="MobiDB-lite"/>
    </source>
</evidence>
<feature type="signal peptide" evidence="3">
    <location>
        <begin position="1"/>
        <end position="21"/>
    </location>
</feature>
<feature type="chain" id="PRO_5026910841" evidence="3">
    <location>
        <begin position="22"/>
        <end position="159"/>
    </location>
</feature>
<reference evidence="5 6" key="1">
    <citation type="submission" date="2019-10" db="EMBL/GenBank/DDBJ databases">
        <title>Whole-genome sequence of the purple nonsulfur photosynthetic bacterium Rhodocyclus tenuis.</title>
        <authorList>
            <person name="Kyndt J.A."/>
            <person name="Meyer T.E."/>
        </authorList>
    </citation>
    <scope>NUCLEOTIDE SEQUENCE [LARGE SCALE GENOMIC DNA]</scope>
    <source>
        <strain evidence="5 6">DSM 110</strain>
    </source>
</reference>
<dbReference type="OrthoDB" id="8547929at2"/>
<evidence type="ECO:0000256" key="1">
    <source>
        <dbReference type="SAM" id="Coils"/>
    </source>
</evidence>
<evidence type="ECO:0000259" key="4">
    <source>
        <dbReference type="Pfam" id="PF13511"/>
    </source>
</evidence>
<feature type="region of interest" description="Disordered" evidence="2">
    <location>
        <begin position="57"/>
        <end position="90"/>
    </location>
</feature>
<sequence length="159" mass="17428">MTMTLRALLPLLALATLPAHADIYRCIDDDQYVTYSNVQSRHCKKLNLESQAAPAAAPAAAAAPARVAPRTPTPANFPRVDADAQRARDADRRHILDSELLAEQKNLQQAQKDLADLPLRGVGEAGAGRANERAQAVRERVALHERNIEALRKELAKLR</sequence>
<evidence type="ECO:0000256" key="3">
    <source>
        <dbReference type="SAM" id="SignalP"/>
    </source>
</evidence>